<feature type="compositionally biased region" description="Polar residues" evidence="5">
    <location>
        <begin position="308"/>
        <end position="322"/>
    </location>
</feature>
<feature type="chain" id="PRO_5026814287" evidence="7">
    <location>
        <begin position="20"/>
        <end position="657"/>
    </location>
</feature>
<keyword evidence="2 7" id="KW-0732">Signal</keyword>
<feature type="compositionally biased region" description="Basic and acidic residues" evidence="5">
    <location>
        <begin position="381"/>
        <end position="408"/>
    </location>
</feature>
<evidence type="ECO:0000256" key="2">
    <source>
        <dbReference type="ARBA" id="ARBA00022729"/>
    </source>
</evidence>
<feature type="compositionally biased region" description="Basic and acidic residues" evidence="5">
    <location>
        <begin position="597"/>
        <end position="657"/>
    </location>
</feature>
<proteinExistence type="predicted"/>
<dbReference type="FunCoup" id="A0A6J2RWP5">
    <property type="interactions" value="973"/>
</dbReference>
<feature type="compositionally biased region" description="Acidic residues" evidence="5">
    <location>
        <begin position="343"/>
        <end position="352"/>
    </location>
</feature>
<evidence type="ECO:0000256" key="4">
    <source>
        <dbReference type="ARBA" id="ARBA00023180"/>
    </source>
</evidence>
<dbReference type="SUPFAM" id="SSF48726">
    <property type="entry name" value="Immunoglobulin"/>
    <property type="match status" value="1"/>
</dbReference>
<feature type="region of interest" description="Disordered" evidence="5">
    <location>
        <begin position="264"/>
        <end position="657"/>
    </location>
</feature>
<dbReference type="PANTHER" id="PTHR12080">
    <property type="entry name" value="SIGNALING LYMPHOCYTIC ACTIVATION MOLECULE"/>
    <property type="match status" value="1"/>
</dbReference>
<feature type="compositionally biased region" description="Low complexity" evidence="5">
    <location>
        <begin position="476"/>
        <end position="596"/>
    </location>
</feature>
<dbReference type="GeneID" id="115026606"/>
<dbReference type="InterPro" id="IPR013783">
    <property type="entry name" value="Ig-like_fold"/>
</dbReference>
<feature type="signal peptide" evidence="7">
    <location>
        <begin position="1"/>
        <end position="19"/>
    </location>
</feature>
<keyword evidence="9" id="KW-1185">Reference proteome</keyword>
<feature type="compositionally biased region" description="Acidic residues" evidence="5">
    <location>
        <begin position="439"/>
        <end position="451"/>
    </location>
</feature>
<dbReference type="Gene3D" id="2.60.40.10">
    <property type="entry name" value="Immunoglobulins"/>
    <property type="match status" value="2"/>
</dbReference>
<accession>A0A6J2RWP5</accession>
<feature type="compositionally biased region" description="Basic and acidic residues" evidence="5">
    <location>
        <begin position="277"/>
        <end position="307"/>
    </location>
</feature>
<comment type="subcellular location">
    <subcellularLocation>
        <location evidence="1">Membrane</location>
    </subcellularLocation>
</comment>
<dbReference type="InterPro" id="IPR015631">
    <property type="entry name" value="CD2/SLAM_rcpt"/>
</dbReference>
<evidence type="ECO:0000256" key="6">
    <source>
        <dbReference type="SAM" id="Phobius"/>
    </source>
</evidence>
<keyword evidence="4" id="KW-0325">Glycoprotein</keyword>
<evidence type="ECO:0000256" key="3">
    <source>
        <dbReference type="ARBA" id="ARBA00023136"/>
    </source>
</evidence>
<keyword evidence="6" id="KW-0812">Transmembrane</keyword>
<feature type="domain" description="Ig-like" evidence="8">
    <location>
        <begin position="114"/>
        <end position="197"/>
    </location>
</feature>
<gene>
    <name evidence="10" type="primary">LOC115026606</name>
</gene>
<dbReference type="GO" id="GO:0016020">
    <property type="term" value="C:membrane"/>
    <property type="evidence" value="ECO:0007669"/>
    <property type="project" value="UniProtKB-SubCell"/>
</dbReference>
<evidence type="ECO:0000313" key="10">
    <source>
        <dbReference type="RefSeq" id="XP_029315338.1"/>
    </source>
</evidence>
<dbReference type="InParanoid" id="A0A6J2RWP5"/>
<dbReference type="InterPro" id="IPR003599">
    <property type="entry name" value="Ig_sub"/>
</dbReference>
<evidence type="ECO:0000256" key="7">
    <source>
        <dbReference type="SAM" id="SignalP"/>
    </source>
</evidence>
<dbReference type="InterPro" id="IPR007110">
    <property type="entry name" value="Ig-like_dom"/>
</dbReference>
<dbReference type="OrthoDB" id="9427418at2759"/>
<dbReference type="Proteomes" id="UP000504630">
    <property type="component" value="Chromosome 21"/>
</dbReference>
<feature type="transmembrane region" description="Helical" evidence="6">
    <location>
        <begin position="211"/>
        <end position="233"/>
    </location>
</feature>
<dbReference type="PANTHER" id="PTHR12080:SF55">
    <property type="entry name" value="LYMPHOCYTE FUNCTION-ASSOCIATED ANTIGEN 3"/>
    <property type="match status" value="1"/>
</dbReference>
<sequence length="657" mass="70088">MACRYFLEYLILISCLVAGQSPKYALKGGEVFLTADIIGQPDGILWKHKGNKAVEFNGNEQQVYSPFENRLNLDWVSAELHITDLRFEDSGEYELEVDINKGLHRALRQLEVIDKISKVAISCEMNDGSSSSANISGKLVCSAEPRHLQSLMKIEWRSHGNVQPGPEFKISLADEHDEEKYSCSVSNPLSSETATFTAKDCILEKGSSVPLIAGLACFACLAVIVCLVSVLLCKHYNKACFAKDDCEKQLQPGVTKDDANRALCDGGTTLPSNQQLRYEKVPDQDMEDDTPRKGHVEETRKMYERNCDGQSGSRKPESSSLKYNADKHKNTASPPSPPHKPEEEADENEEALTESSPNIASKDTAGERKEDANSDQVTNETAEKNVRESDSSGEGERNESDESTEDKPSPTAPEQKGSKTILHEQDLNPVSQTVKPVSEDETGSVGDETDKDPDLFLDTSQKPPSPTPTNTVIESPDTAPADTAPDHTAPAHTAPADAAPAHTAPAHTAPADAAPADTAPAHTAPADAAPADTAPAHTAPADAAPAHTAPAHTAPADAAPADTAPAHTAPADAAPADTAPAHTAPADAAPADAAPADPERQEEDKISHDSDESEGQTDKGEAEAVENKPEKEEKPGNESLSEDQKAQKKEEVVALAN</sequence>
<dbReference type="RefSeq" id="XP_029315338.1">
    <property type="nucleotide sequence ID" value="XM_029459478.1"/>
</dbReference>
<keyword evidence="3 6" id="KW-0472">Membrane</keyword>
<protein>
    <submittedName>
        <fullName evidence="10">Nucleolar protein dao-5-like</fullName>
    </submittedName>
</protein>
<evidence type="ECO:0000259" key="8">
    <source>
        <dbReference type="PROSITE" id="PS50835"/>
    </source>
</evidence>
<organism evidence="9 10">
    <name type="scientific">Cottoperca gobio</name>
    <name type="common">Frogmouth</name>
    <name type="synonym">Aphritis gobio</name>
    <dbReference type="NCBI Taxonomy" id="56716"/>
    <lineage>
        <taxon>Eukaryota</taxon>
        <taxon>Metazoa</taxon>
        <taxon>Chordata</taxon>
        <taxon>Craniata</taxon>
        <taxon>Vertebrata</taxon>
        <taxon>Euteleostomi</taxon>
        <taxon>Actinopterygii</taxon>
        <taxon>Neopterygii</taxon>
        <taxon>Teleostei</taxon>
        <taxon>Neoteleostei</taxon>
        <taxon>Acanthomorphata</taxon>
        <taxon>Eupercaria</taxon>
        <taxon>Perciformes</taxon>
        <taxon>Notothenioidei</taxon>
        <taxon>Bovichtidae</taxon>
        <taxon>Cottoperca</taxon>
    </lineage>
</organism>
<dbReference type="SMART" id="SM00409">
    <property type="entry name" value="IG"/>
    <property type="match status" value="2"/>
</dbReference>
<keyword evidence="6" id="KW-1133">Transmembrane helix</keyword>
<evidence type="ECO:0000256" key="1">
    <source>
        <dbReference type="ARBA" id="ARBA00004370"/>
    </source>
</evidence>
<feature type="compositionally biased region" description="Polar residues" evidence="5">
    <location>
        <begin position="458"/>
        <end position="473"/>
    </location>
</feature>
<reference evidence="10" key="1">
    <citation type="submission" date="2025-08" db="UniProtKB">
        <authorList>
            <consortium name="RefSeq"/>
        </authorList>
    </citation>
    <scope>IDENTIFICATION</scope>
</reference>
<dbReference type="KEGG" id="cgob:115026606"/>
<name>A0A6J2RWP5_COTGO</name>
<dbReference type="PROSITE" id="PS50835">
    <property type="entry name" value="IG_LIKE"/>
    <property type="match status" value="1"/>
</dbReference>
<dbReference type="AlphaFoldDB" id="A0A6J2RWP5"/>
<evidence type="ECO:0000313" key="9">
    <source>
        <dbReference type="Proteomes" id="UP000504630"/>
    </source>
</evidence>
<dbReference type="InterPro" id="IPR036179">
    <property type="entry name" value="Ig-like_dom_sf"/>
</dbReference>
<evidence type="ECO:0000256" key="5">
    <source>
        <dbReference type="SAM" id="MobiDB-lite"/>
    </source>
</evidence>